<dbReference type="InterPro" id="IPR030678">
    <property type="entry name" value="Peptide/Ni-bd"/>
</dbReference>
<protein>
    <submittedName>
        <fullName evidence="3">Peptide/nickel transport system substrate-binding protein</fullName>
    </submittedName>
</protein>
<dbReference type="PANTHER" id="PTHR30290:SF34">
    <property type="entry name" value="ABC TRANSPORTER, PERIPLASMIC OLIGO-PEPTIDE BINDING PROTEIN, PUTATIVE-RELATED"/>
    <property type="match status" value="1"/>
</dbReference>
<dbReference type="Gene3D" id="3.10.105.10">
    <property type="entry name" value="Dipeptide-binding Protein, Domain 3"/>
    <property type="match status" value="1"/>
</dbReference>
<evidence type="ECO:0000259" key="2">
    <source>
        <dbReference type="Pfam" id="PF00496"/>
    </source>
</evidence>
<dbReference type="OrthoDB" id="9796817at2"/>
<proteinExistence type="predicted"/>
<dbReference type="Proteomes" id="UP000244089">
    <property type="component" value="Unassembled WGS sequence"/>
</dbReference>
<sequence>MQKKLVVFLTLLLVVSVFSVVGAQEEVKSPDTFTYVTIGDQSTLDPHFAYDTGSSELIYQVYETLIDYEGESVQDFVPLLSTEVPSQENGLVSEDGTEYTFIIREGVEFSNGNALTPEDVKYSFLRGMVSDRSGGPIWMLYEPLFGAGFAGLSDVTADVVGVEDPKQLTDEQAEEVLAALDEKITIDGNEVTFHLAAPYPPFLNIVAKGASWGSILDKEWSIEQGAWDGTAAEIADAHDPVKEEDPLFDKMMGTGPFILTEWVNGDNVVFRRNDNYWREPANFKTAIIRNVDEWSTRKLMLLRGDADMIYAPTQYRAQVESEEGVTVTTGIPVLQNMNMIFNWDITTEGNNYIGSGEMDGEGIPSDFFEDEDVRKAFSYSFNYQAFLEQVRMGEAIQLRGPIVDPLLGYDENSDVYSLDLEKAEEHFRNAFGGELWETGFTMDLVYNSGNDPRKTAADMLKSYIERINPKFNINVRGVQWSTYLDASVRGTLPASFGGWLADFPDPHNFVQPFLDSAGYYAGRRGDTYKEWAAESGIDDLISEGISTTDPERREEIYKELQQMSIDHAIDLWIDQPTGSNTRRTWVEGWYPNAMRPGVDFYSMDKVAE</sequence>
<reference evidence="3 4" key="1">
    <citation type="submission" date="2018-04" db="EMBL/GenBank/DDBJ databases">
        <title>Subsurface microbial communities from deep shales in Ohio and West Virginia, USA.</title>
        <authorList>
            <person name="Wrighton K."/>
        </authorList>
    </citation>
    <scope>NUCLEOTIDE SEQUENCE [LARGE SCALE GENOMIC DNA]</scope>
    <source>
        <strain evidence="3 4">WC1</strain>
    </source>
</reference>
<evidence type="ECO:0000256" key="1">
    <source>
        <dbReference type="SAM" id="SignalP"/>
    </source>
</evidence>
<dbReference type="CDD" id="cd08512">
    <property type="entry name" value="PBP2_NikA_DppA_OppA_like_7"/>
    <property type="match status" value="1"/>
</dbReference>
<accession>A0A2T5RHC8</accession>
<feature type="signal peptide" evidence="1">
    <location>
        <begin position="1"/>
        <end position="23"/>
    </location>
</feature>
<organism evidence="3 4">
    <name type="scientific">Halanaerobium saccharolyticum</name>
    <dbReference type="NCBI Taxonomy" id="43595"/>
    <lineage>
        <taxon>Bacteria</taxon>
        <taxon>Bacillati</taxon>
        <taxon>Bacillota</taxon>
        <taxon>Clostridia</taxon>
        <taxon>Halanaerobiales</taxon>
        <taxon>Halanaerobiaceae</taxon>
        <taxon>Halanaerobium</taxon>
    </lineage>
</organism>
<feature type="domain" description="Solute-binding protein family 5" evidence="2">
    <location>
        <begin position="91"/>
        <end position="519"/>
    </location>
</feature>
<evidence type="ECO:0000313" key="4">
    <source>
        <dbReference type="Proteomes" id="UP000244089"/>
    </source>
</evidence>
<dbReference type="EMBL" id="QAXS01000028">
    <property type="protein sequence ID" value="PTV95652.1"/>
    <property type="molecule type" value="Genomic_DNA"/>
</dbReference>
<dbReference type="RefSeq" id="WP_108141527.1">
    <property type="nucleotide sequence ID" value="NZ_QAXS01000028.1"/>
</dbReference>
<dbReference type="GO" id="GO:0042597">
    <property type="term" value="C:periplasmic space"/>
    <property type="evidence" value="ECO:0007669"/>
    <property type="project" value="UniProtKB-ARBA"/>
</dbReference>
<dbReference type="GO" id="GO:0043190">
    <property type="term" value="C:ATP-binding cassette (ABC) transporter complex"/>
    <property type="evidence" value="ECO:0007669"/>
    <property type="project" value="InterPro"/>
</dbReference>
<evidence type="ECO:0000313" key="3">
    <source>
        <dbReference type="EMBL" id="PTV95652.1"/>
    </source>
</evidence>
<gene>
    <name evidence="3" type="ORF">C8C76_12832</name>
</gene>
<dbReference type="AlphaFoldDB" id="A0A2T5RHC8"/>
<keyword evidence="1" id="KW-0732">Signal</keyword>
<dbReference type="Gene3D" id="3.40.190.10">
    <property type="entry name" value="Periplasmic binding protein-like II"/>
    <property type="match status" value="1"/>
</dbReference>
<dbReference type="PIRSF" id="PIRSF002741">
    <property type="entry name" value="MppA"/>
    <property type="match status" value="1"/>
</dbReference>
<dbReference type="InterPro" id="IPR000914">
    <property type="entry name" value="SBP_5_dom"/>
</dbReference>
<dbReference type="SUPFAM" id="SSF53850">
    <property type="entry name" value="Periplasmic binding protein-like II"/>
    <property type="match status" value="1"/>
</dbReference>
<feature type="chain" id="PRO_5015581884" evidence="1">
    <location>
        <begin position="24"/>
        <end position="608"/>
    </location>
</feature>
<comment type="caution">
    <text evidence="3">The sequence shown here is derived from an EMBL/GenBank/DDBJ whole genome shotgun (WGS) entry which is preliminary data.</text>
</comment>
<name>A0A2T5RHC8_9FIRM</name>
<dbReference type="GO" id="GO:0015833">
    <property type="term" value="P:peptide transport"/>
    <property type="evidence" value="ECO:0007669"/>
    <property type="project" value="TreeGrafter"/>
</dbReference>
<dbReference type="GO" id="GO:1904680">
    <property type="term" value="F:peptide transmembrane transporter activity"/>
    <property type="evidence" value="ECO:0007669"/>
    <property type="project" value="TreeGrafter"/>
</dbReference>
<dbReference type="Pfam" id="PF00496">
    <property type="entry name" value="SBP_bac_5"/>
    <property type="match status" value="1"/>
</dbReference>
<dbReference type="PANTHER" id="PTHR30290">
    <property type="entry name" value="PERIPLASMIC BINDING COMPONENT OF ABC TRANSPORTER"/>
    <property type="match status" value="1"/>
</dbReference>
<dbReference type="InterPro" id="IPR039424">
    <property type="entry name" value="SBP_5"/>
</dbReference>